<dbReference type="GO" id="GO:0016491">
    <property type="term" value="F:oxidoreductase activity"/>
    <property type="evidence" value="ECO:0007669"/>
    <property type="project" value="UniProtKB-KW"/>
</dbReference>
<dbReference type="InterPro" id="IPR036812">
    <property type="entry name" value="NAD(P)_OxRdtase_dom_sf"/>
</dbReference>
<comment type="caution">
    <text evidence="3">The sequence shown here is derived from an EMBL/GenBank/DDBJ whole genome shotgun (WGS) entry which is preliminary data.</text>
</comment>
<name>A0A0P9F5I4_9CHLR</name>
<dbReference type="Pfam" id="PF00248">
    <property type="entry name" value="Aldo_ket_red"/>
    <property type="match status" value="1"/>
</dbReference>
<dbReference type="SUPFAM" id="SSF51430">
    <property type="entry name" value="NAD(P)-linked oxidoreductase"/>
    <property type="match status" value="1"/>
</dbReference>
<feature type="domain" description="NADP-dependent oxidoreductase" evidence="2">
    <location>
        <begin position="4"/>
        <end position="57"/>
    </location>
</feature>
<dbReference type="AlphaFoldDB" id="A0A0P9F5I4"/>
<accession>A0A0P9F5I4</accession>
<dbReference type="GO" id="GO:0005829">
    <property type="term" value="C:cytosol"/>
    <property type="evidence" value="ECO:0007669"/>
    <property type="project" value="TreeGrafter"/>
</dbReference>
<proteinExistence type="predicted"/>
<organism evidence="3 4">
    <name type="scientific">Kouleothrix aurantiaca</name>
    <dbReference type="NCBI Taxonomy" id="186479"/>
    <lineage>
        <taxon>Bacteria</taxon>
        <taxon>Bacillati</taxon>
        <taxon>Chloroflexota</taxon>
        <taxon>Chloroflexia</taxon>
        <taxon>Chloroflexales</taxon>
        <taxon>Roseiflexineae</taxon>
        <taxon>Roseiflexaceae</taxon>
        <taxon>Kouleothrix</taxon>
    </lineage>
</organism>
<dbReference type="PANTHER" id="PTHR43364">
    <property type="entry name" value="NADH-SPECIFIC METHYLGLYOXAL REDUCTASE-RELATED"/>
    <property type="match status" value="1"/>
</dbReference>
<reference evidence="3 4" key="1">
    <citation type="submission" date="2015-09" db="EMBL/GenBank/DDBJ databases">
        <title>Draft genome sequence of Kouleothrix aurantiaca JCM 19913.</title>
        <authorList>
            <person name="Hemp J."/>
        </authorList>
    </citation>
    <scope>NUCLEOTIDE SEQUENCE [LARGE SCALE GENOMIC DNA]</scope>
    <source>
        <strain evidence="3 4">COM-B</strain>
    </source>
</reference>
<dbReference type="PANTHER" id="PTHR43364:SF4">
    <property type="entry name" value="NAD(P)-LINKED OXIDOREDUCTASE SUPERFAMILY PROTEIN"/>
    <property type="match status" value="1"/>
</dbReference>
<dbReference type="Gene3D" id="3.20.20.100">
    <property type="entry name" value="NADP-dependent oxidoreductase domain"/>
    <property type="match status" value="1"/>
</dbReference>
<evidence type="ECO:0000313" key="4">
    <source>
        <dbReference type="Proteomes" id="UP000050509"/>
    </source>
</evidence>
<evidence type="ECO:0000259" key="2">
    <source>
        <dbReference type="Pfam" id="PF00248"/>
    </source>
</evidence>
<evidence type="ECO:0000313" key="3">
    <source>
        <dbReference type="EMBL" id="KPV51762.1"/>
    </source>
</evidence>
<keyword evidence="4" id="KW-1185">Reference proteome</keyword>
<dbReference type="Proteomes" id="UP000050509">
    <property type="component" value="Unassembled WGS sequence"/>
</dbReference>
<evidence type="ECO:0000256" key="1">
    <source>
        <dbReference type="ARBA" id="ARBA00023002"/>
    </source>
</evidence>
<dbReference type="PATRIC" id="fig|186479.3.peg.10173"/>
<dbReference type="InterPro" id="IPR050523">
    <property type="entry name" value="AKR_Detox_Biosynth"/>
</dbReference>
<dbReference type="InterPro" id="IPR023210">
    <property type="entry name" value="NADP_OxRdtase_dom"/>
</dbReference>
<sequence>MQDYYNLLYREEEREMLPFCRSQNIAVIPWSPMARGKLTRDWDASSARLETDEVAKRLYAVTEAADRQVVEQVAAVAAAVVAPSQPYHPNARQYHRNNQCVLGKLCYALMTCPAALISLQRPVAR</sequence>
<gene>
    <name evidence="3" type="ORF">SE17_19385</name>
</gene>
<keyword evidence="1" id="KW-0560">Oxidoreductase</keyword>
<dbReference type="EMBL" id="LJCR01000787">
    <property type="protein sequence ID" value="KPV51762.1"/>
    <property type="molecule type" value="Genomic_DNA"/>
</dbReference>
<protein>
    <recommendedName>
        <fullName evidence="2">NADP-dependent oxidoreductase domain-containing protein</fullName>
    </recommendedName>
</protein>